<dbReference type="CDD" id="cd10170">
    <property type="entry name" value="ASKHA_NBD_HSP70"/>
    <property type="match status" value="1"/>
</dbReference>
<evidence type="ECO:0000313" key="4">
    <source>
        <dbReference type="EMBL" id="WAJ70631.1"/>
    </source>
</evidence>
<dbReference type="Gene3D" id="3.90.640.10">
    <property type="entry name" value="Actin, Chain A, domain 4"/>
    <property type="match status" value="1"/>
</dbReference>
<dbReference type="InterPro" id="IPR013126">
    <property type="entry name" value="Hsp_70_fam"/>
</dbReference>
<evidence type="ECO:0000256" key="2">
    <source>
        <dbReference type="ARBA" id="ARBA00022741"/>
    </source>
</evidence>
<dbReference type="InterPro" id="IPR043129">
    <property type="entry name" value="ATPase_NBD"/>
</dbReference>
<accession>A0ABY7AQV4</accession>
<keyword evidence="5" id="KW-1185">Reference proteome</keyword>
<dbReference type="SUPFAM" id="SSF53067">
    <property type="entry name" value="Actin-like ATPase domain"/>
    <property type="match status" value="2"/>
</dbReference>
<gene>
    <name evidence="4" type="ORF">OLW01_02095</name>
</gene>
<dbReference type="PANTHER" id="PTHR42749:SF1">
    <property type="entry name" value="CELL SHAPE-DETERMINING PROTEIN MREB"/>
    <property type="match status" value="1"/>
</dbReference>
<evidence type="ECO:0000313" key="5">
    <source>
        <dbReference type="Proteomes" id="UP001163726"/>
    </source>
</evidence>
<evidence type="ECO:0000256" key="1">
    <source>
        <dbReference type="ARBA" id="ARBA00007381"/>
    </source>
</evidence>
<dbReference type="Gene3D" id="3.30.420.40">
    <property type="match status" value="2"/>
</dbReference>
<protein>
    <submittedName>
        <fullName evidence="4">Hsp70 family protein</fullName>
    </submittedName>
</protein>
<keyword evidence="2" id="KW-0547">Nucleotide-binding</keyword>
<dbReference type="PRINTS" id="PR00301">
    <property type="entry name" value="HEATSHOCK70"/>
</dbReference>
<reference evidence="4" key="1">
    <citation type="submission" date="2022-10" db="EMBL/GenBank/DDBJ databases">
        <title>Catenovulum adriacola sp. nov. isolated in the Harbour of Susak.</title>
        <authorList>
            <person name="Schoch T."/>
            <person name="Reich S.J."/>
            <person name="Stoeferle S."/>
            <person name="Flaiz M."/>
            <person name="Kazda M."/>
            <person name="Riedel C.U."/>
            <person name="Duerre P."/>
        </authorList>
    </citation>
    <scope>NUCLEOTIDE SEQUENCE</scope>
    <source>
        <strain evidence="4">TS8</strain>
    </source>
</reference>
<dbReference type="Pfam" id="PF00012">
    <property type="entry name" value="HSP70"/>
    <property type="match status" value="1"/>
</dbReference>
<dbReference type="Proteomes" id="UP001163726">
    <property type="component" value="Chromosome"/>
</dbReference>
<proteinExistence type="inferred from homology"/>
<dbReference type="PANTHER" id="PTHR42749">
    <property type="entry name" value="CELL SHAPE-DETERMINING PROTEIN MREB"/>
    <property type="match status" value="1"/>
</dbReference>
<comment type="similarity">
    <text evidence="1">Belongs to the heat shock protein 70 family.</text>
</comment>
<sequence length="621" mass="68710">MSQYVVGIDLGTSNTALSYVINNEQSGEKIQVIDMPIPQVVAAGSVEEKPSLPSTVYLSSGDELPQGALNLPWRTEENTVVGYFAREQGAKVPTRYIHSAKSWFCYSGIDPEKKLLPPNTPEKAIKQSPADIAKLILQHLIESWNEKVAKGDQQQALTEQEVTLCVPASFDARARNLTVKVAEELGFHNLKLLEEPQAAIYSWIASMGRDWRNQVEKGDLMLVVDVGGGTSDFSLIAVTEEEGELQLRRVAVGEHILLGGDNMDLSLAHTVAQKLKKQGHKKLDEWQLSALVQQCRVAKEALLSDPELNQWSLTILGRSSSVIGGSVRTELTREELNHLLLEGFFPQVESSSVPKEKRRWGFKSSGLPYSSEPAITKHLAKFLTQHAELLEQVLPERAYSEMIIPTKVLFNGGVFKAAVLRDRIMHQLDIWADEQAVEAPMSLTSTSFDLAVANGAAYLGMARHGKGVRIKGGSARSYYIAIESAEPAIPGFEPPVQAMCIVPYGMEEGSTHEISGEETELCLWTGQIGEFDFLSSTLRNHDQAGELCEIDEDELEFHKPIEAEIKGEERIAPIDLRAHFTDIGVLELYCVDRETKIAHKIEFNVREVEGAEDEPEVALSE</sequence>
<name>A0ABY7AQV4_9ALTE</name>
<dbReference type="RefSeq" id="WP_268074981.1">
    <property type="nucleotide sequence ID" value="NZ_CP109965.1"/>
</dbReference>
<evidence type="ECO:0000256" key="3">
    <source>
        <dbReference type="ARBA" id="ARBA00022840"/>
    </source>
</evidence>
<dbReference type="EMBL" id="CP109965">
    <property type="protein sequence ID" value="WAJ70631.1"/>
    <property type="molecule type" value="Genomic_DNA"/>
</dbReference>
<dbReference type="InterPro" id="IPR018181">
    <property type="entry name" value="Heat_shock_70_CS"/>
</dbReference>
<organism evidence="4 5">
    <name type="scientific">Catenovulum adriaticum</name>
    <dbReference type="NCBI Taxonomy" id="2984846"/>
    <lineage>
        <taxon>Bacteria</taxon>
        <taxon>Pseudomonadati</taxon>
        <taxon>Pseudomonadota</taxon>
        <taxon>Gammaproteobacteria</taxon>
        <taxon>Alteromonadales</taxon>
        <taxon>Alteromonadaceae</taxon>
        <taxon>Catenovulum</taxon>
    </lineage>
</organism>
<dbReference type="PROSITE" id="PS00329">
    <property type="entry name" value="HSP70_2"/>
    <property type="match status" value="1"/>
</dbReference>
<keyword evidence="3" id="KW-0067">ATP-binding</keyword>